<comment type="caution">
    <text evidence="2">The sequence shown here is derived from an EMBL/GenBank/DDBJ whole genome shotgun (WGS) entry which is preliminary data.</text>
</comment>
<gene>
    <name evidence="2" type="ORF">W59_14976</name>
</gene>
<evidence type="ECO:0000313" key="3">
    <source>
        <dbReference type="Proteomes" id="UP000006447"/>
    </source>
</evidence>
<reference evidence="2 3" key="1">
    <citation type="journal article" date="2012" name="J. Bacteriol.">
        <title>Draft genome sequence of the nitrophenol-degrading actinomycete Rhodococcus imtechensis RKJ300.</title>
        <authorList>
            <person name="Vikram S."/>
            <person name="Kumar S."/>
            <person name="Subramanian S."/>
            <person name="Raghava G.P."/>
        </authorList>
    </citation>
    <scope>NUCLEOTIDE SEQUENCE [LARGE SCALE GENOMIC DNA]</scope>
    <source>
        <strain evidence="2 3">RKJ300</strain>
    </source>
</reference>
<feature type="region of interest" description="Disordered" evidence="1">
    <location>
        <begin position="118"/>
        <end position="150"/>
    </location>
</feature>
<protein>
    <submittedName>
        <fullName evidence="2">Carbamoylphosphate synthase large subunit</fullName>
    </submittedName>
</protein>
<dbReference type="PATRIC" id="fig|1165867.3.peg.3045"/>
<dbReference type="RefSeq" id="WP_007297884.1">
    <property type="nucleotide sequence ID" value="NZ_AJJH01000084.1"/>
</dbReference>
<name>I0WRX9_RHOOP</name>
<dbReference type="EMBL" id="AJJH01000084">
    <property type="protein sequence ID" value="EID79145.1"/>
    <property type="molecule type" value="Genomic_DNA"/>
</dbReference>
<evidence type="ECO:0000256" key="1">
    <source>
        <dbReference type="SAM" id="MobiDB-lite"/>
    </source>
</evidence>
<organism evidence="2 3">
    <name type="scientific">Rhodococcus opacus RKJ300 = JCM 13270</name>
    <dbReference type="NCBI Taxonomy" id="1165867"/>
    <lineage>
        <taxon>Bacteria</taxon>
        <taxon>Bacillati</taxon>
        <taxon>Actinomycetota</taxon>
        <taxon>Actinomycetes</taxon>
        <taxon>Mycobacteriales</taxon>
        <taxon>Nocardiaceae</taxon>
        <taxon>Rhodococcus</taxon>
    </lineage>
</organism>
<proteinExistence type="predicted"/>
<dbReference type="AlphaFoldDB" id="I0WRX9"/>
<accession>I0WRX9</accession>
<sequence>MRARAARVTPLTITSCHRGTITHSKYLTDHFVYPSLRSDTAGFLAELERIVREHEIDVIIPTYEEAFYIATQIERLSLATKVFTSPFATLARLHNKGAFERLVKHLPEAVIAGLPPDSRPLPTVAPYDELLRRRPPPSSDAVSACEGASS</sequence>
<evidence type="ECO:0000313" key="2">
    <source>
        <dbReference type="EMBL" id="EID79145.1"/>
    </source>
</evidence>
<dbReference type="Proteomes" id="UP000006447">
    <property type="component" value="Unassembled WGS sequence"/>
</dbReference>
<dbReference type="Gene3D" id="3.40.50.20">
    <property type="match status" value="1"/>
</dbReference>